<feature type="compositionally biased region" description="Basic residues" evidence="7">
    <location>
        <begin position="518"/>
        <end position="529"/>
    </location>
</feature>
<evidence type="ECO:0000256" key="2">
    <source>
        <dbReference type="ARBA" id="ARBA00007433"/>
    </source>
</evidence>
<sequence>MLNIVGVPHNWRLQLSTRRHQQKHNTRGTGIPESCSRFGAVLQVDVVFQNVAKGELARKAELQRYFGTDDQKTCILRILEKGDLQVSELERRQQLQQMFNDVVSCVVDLTYSAVTGLPLSRSAVSSALKELGFAVRLKQPAKAQALHAALLLQQHNPQQIRRRLMKLTMLLPLPPATAAAPAAPAAAAASMLHFILRDCAGFIESQDPTVDLLLQQKQHQGGEADAAAASTPIQWRVAFLASPGVYRELEEKVLDAGGSLAVATWNCLYDPQQDQHLLQQQRRQQQEQQKMLEQLQQQEEAAKEERERQGKEQQRRAEKAQHRKLMRRLRQQQQDEEQQRLEEQRVSEAMKQEQARLHGRLLQRQILEEEYLEGEMVQLQLQRLRRREEEEERRYQLRRQQQCERQLELIEQHNMQQEDPSFNMEEMQQQLQQVQQQQQQVDTTKSIIDEFGFGPLTVYPDPEEACESCSRSCCCSRSRSQSNSRSSSASSENGKEPLCCCCCAEFGDDAWEDTQTRAQRKGRGGRKQRQQQQQQRRGILLYAGLRSSSLGSPCPLHAAACTHQRDKNQVPSLEGLCRPKQHSRRRQLQQQQKKQERAAQQQQQQQQQPQQQPQQQQQRRLQKQQQRQLRKQQHQRQREQQQQQRQQQRQQPPEFEDSLTRDAFNLLCQDTQPRQQGQESVAGSSQSLQQEGLPQPEEQRVFRCRCCNEAMKDAAELREHCKSSRHAVNLRRQLQSLPPLTGTEWTEAKFDQELMAGSYSEVRGF</sequence>
<dbReference type="GeneID" id="25337046"/>
<feature type="region of interest" description="Disordered" evidence="7">
    <location>
        <begin position="673"/>
        <end position="694"/>
    </location>
</feature>
<dbReference type="GO" id="GO:0005737">
    <property type="term" value="C:cytoplasm"/>
    <property type="evidence" value="ECO:0007669"/>
    <property type="project" value="UniProtKB-SubCell"/>
</dbReference>
<dbReference type="SUPFAM" id="SSF89895">
    <property type="entry name" value="FYSH domain"/>
    <property type="match status" value="1"/>
</dbReference>
<feature type="compositionally biased region" description="Basic and acidic residues" evidence="7">
    <location>
        <begin position="337"/>
        <end position="347"/>
    </location>
</feature>
<evidence type="ECO:0000313" key="10">
    <source>
        <dbReference type="Proteomes" id="UP000030763"/>
    </source>
</evidence>
<reference evidence="9" key="2">
    <citation type="submission" date="2013-10" db="EMBL/GenBank/DDBJ databases">
        <authorList>
            <person name="Aslett M."/>
        </authorList>
    </citation>
    <scope>NUCLEOTIDE SEQUENCE [LARGE SCALE GENOMIC DNA]</scope>
    <source>
        <strain evidence="9">Weybridge</strain>
    </source>
</reference>
<evidence type="ECO:0000313" key="9">
    <source>
        <dbReference type="EMBL" id="CDJ60448.1"/>
    </source>
</evidence>
<feature type="region of interest" description="Disordered" evidence="7">
    <location>
        <begin position="577"/>
        <end position="656"/>
    </location>
</feature>
<dbReference type="PROSITE" id="PS00028">
    <property type="entry name" value="ZINC_FINGER_C2H2_1"/>
    <property type="match status" value="1"/>
</dbReference>
<feature type="region of interest" description="Disordered" evidence="7">
    <location>
        <begin position="474"/>
        <end position="495"/>
    </location>
</feature>
<dbReference type="Gene3D" id="3.30.1250.10">
    <property type="entry name" value="Ribosome maturation protein SBDS, N-terminal domain"/>
    <property type="match status" value="1"/>
</dbReference>
<dbReference type="InterPro" id="IPR018978">
    <property type="entry name" value="SDO1/SBDS_central"/>
</dbReference>
<evidence type="ECO:0000256" key="3">
    <source>
        <dbReference type="ARBA" id="ARBA00022490"/>
    </source>
</evidence>
<evidence type="ECO:0000259" key="8">
    <source>
        <dbReference type="PROSITE" id="PS00028"/>
    </source>
</evidence>
<feature type="compositionally biased region" description="Low complexity" evidence="7">
    <location>
        <begin position="588"/>
        <end position="627"/>
    </location>
</feature>
<keyword evidence="6" id="KW-0175">Coiled coil</keyword>
<feature type="region of interest" description="Disordered" evidence="7">
    <location>
        <begin position="515"/>
        <end position="536"/>
    </location>
</feature>
<name>U6MBL0_EIMMA</name>
<dbReference type="Pfam" id="PF01172">
    <property type="entry name" value="SBDS_N"/>
    <property type="match status" value="1"/>
</dbReference>
<comment type="subcellular location">
    <subcellularLocation>
        <location evidence="1">Cytoplasm</location>
    </subcellularLocation>
</comment>
<keyword evidence="10" id="KW-1185">Reference proteome</keyword>
<dbReference type="InterPro" id="IPR037188">
    <property type="entry name" value="Sdo1/SBDS_central_sf"/>
</dbReference>
<comment type="subunit">
    <text evidence="5">Associates with the 60S ribosomal subunit.</text>
</comment>
<feature type="domain" description="C2H2-type" evidence="8">
    <location>
        <begin position="704"/>
        <end position="726"/>
    </location>
</feature>
<keyword evidence="4" id="KW-0690">Ribosome biogenesis</keyword>
<dbReference type="PANTHER" id="PTHR10927:SF1">
    <property type="entry name" value="RIBOSOME MATURATION PROTEIN SBDS"/>
    <property type="match status" value="1"/>
</dbReference>
<dbReference type="VEuPathDB" id="ToxoDB:EMWEY_00030600"/>
<dbReference type="RefSeq" id="XP_013337098.1">
    <property type="nucleotide sequence ID" value="XM_013481644.1"/>
</dbReference>
<comment type="similarity">
    <text evidence="2">Belongs to the SDO1/SBDS family.</text>
</comment>
<dbReference type="OMA" id="CKSSLHA"/>
<feature type="region of interest" description="Disordered" evidence="7">
    <location>
        <begin position="289"/>
        <end position="347"/>
    </location>
</feature>
<dbReference type="Pfam" id="PF09377">
    <property type="entry name" value="SBDS_domain_II"/>
    <property type="match status" value="1"/>
</dbReference>
<feature type="compositionally biased region" description="Basic residues" evidence="7">
    <location>
        <begin position="321"/>
        <end position="330"/>
    </location>
</feature>
<feature type="coiled-coil region" evidence="6">
    <location>
        <begin position="374"/>
        <end position="444"/>
    </location>
</feature>
<feature type="compositionally biased region" description="Low complexity" evidence="7">
    <location>
        <begin position="289"/>
        <end position="299"/>
    </location>
</feature>
<dbReference type="Gene3D" id="1.10.10.900">
    <property type="entry name" value="SBDS protein C-terminal domain, subdomain 1"/>
    <property type="match status" value="1"/>
</dbReference>
<evidence type="ECO:0000256" key="7">
    <source>
        <dbReference type="SAM" id="MobiDB-lite"/>
    </source>
</evidence>
<organism evidence="9 10">
    <name type="scientific">Eimeria maxima</name>
    <name type="common">Coccidian parasite</name>
    <dbReference type="NCBI Taxonomy" id="5804"/>
    <lineage>
        <taxon>Eukaryota</taxon>
        <taxon>Sar</taxon>
        <taxon>Alveolata</taxon>
        <taxon>Apicomplexa</taxon>
        <taxon>Conoidasida</taxon>
        <taxon>Coccidia</taxon>
        <taxon>Eucoccidiorida</taxon>
        <taxon>Eimeriorina</taxon>
        <taxon>Eimeriidae</taxon>
        <taxon>Eimeria</taxon>
    </lineage>
</organism>
<accession>U6MBL0</accession>
<dbReference type="InterPro" id="IPR019783">
    <property type="entry name" value="SDO1/SBDS_N"/>
</dbReference>
<evidence type="ECO:0000256" key="4">
    <source>
        <dbReference type="ARBA" id="ARBA00022517"/>
    </source>
</evidence>
<feature type="compositionally biased region" description="Polar residues" evidence="7">
    <location>
        <begin position="673"/>
        <end position="682"/>
    </location>
</feature>
<proteinExistence type="inferred from homology"/>
<dbReference type="SUPFAM" id="SSF109728">
    <property type="entry name" value="Hypothetical protein AF0491, middle domain"/>
    <property type="match status" value="1"/>
</dbReference>
<dbReference type="AlphaFoldDB" id="U6MBL0"/>
<feature type="compositionally biased region" description="Basic and acidic residues" evidence="7">
    <location>
        <begin position="300"/>
        <end position="320"/>
    </location>
</feature>
<dbReference type="InterPro" id="IPR013087">
    <property type="entry name" value="Znf_C2H2_type"/>
</dbReference>
<dbReference type="GO" id="GO:0042254">
    <property type="term" value="P:ribosome biogenesis"/>
    <property type="evidence" value="ECO:0007669"/>
    <property type="project" value="UniProtKB-KW"/>
</dbReference>
<evidence type="ECO:0000256" key="6">
    <source>
        <dbReference type="SAM" id="Coils"/>
    </source>
</evidence>
<dbReference type="OrthoDB" id="10253092at2759"/>
<feature type="compositionally biased region" description="Low complexity" evidence="7">
    <location>
        <begin position="640"/>
        <end position="651"/>
    </location>
</feature>
<feature type="compositionally biased region" description="Low complexity" evidence="7">
    <location>
        <begin position="683"/>
        <end position="694"/>
    </location>
</feature>
<keyword evidence="3" id="KW-0963">Cytoplasm</keyword>
<dbReference type="Proteomes" id="UP000030763">
    <property type="component" value="Unassembled WGS sequence"/>
</dbReference>
<gene>
    <name evidence="9" type="ORF">EMWEY_00030600</name>
</gene>
<dbReference type="InterPro" id="IPR039100">
    <property type="entry name" value="Sdo1/SBDS-like"/>
</dbReference>
<feature type="compositionally biased region" description="Low complexity" evidence="7">
    <location>
        <begin position="477"/>
        <end position="492"/>
    </location>
</feature>
<evidence type="ECO:0000256" key="5">
    <source>
        <dbReference type="ARBA" id="ARBA00049708"/>
    </source>
</evidence>
<dbReference type="EMBL" id="HG721852">
    <property type="protein sequence ID" value="CDJ60448.1"/>
    <property type="molecule type" value="Genomic_DNA"/>
</dbReference>
<protein>
    <submittedName>
        <fullName evidence="9">Zinc finger (C2H2 type) domain-containing protein, putative</fullName>
    </submittedName>
</protein>
<dbReference type="PANTHER" id="PTHR10927">
    <property type="entry name" value="RIBOSOME MATURATION PROTEIN SBDS"/>
    <property type="match status" value="1"/>
</dbReference>
<evidence type="ECO:0000256" key="1">
    <source>
        <dbReference type="ARBA" id="ARBA00004496"/>
    </source>
</evidence>
<reference evidence="9" key="1">
    <citation type="submission" date="2013-10" db="EMBL/GenBank/DDBJ databases">
        <title>Genomic analysis of the causative agents of coccidiosis in chickens.</title>
        <authorList>
            <person name="Reid A.J."/>
            <person name="Blake D."/>
            <person name="Billington K."/>
            <person name="Browne H."/>
            <person name="Dunn M."/>
            <person name="Hung S."/>
            <person name="Kawahara F."/>
            <person name="Miranda-Saavedra D."/>
            <person name="Mourier T."/>
            <person name="Nagra H."/>
            <person name="Otto T.D."/>
            <person name="Rawlings N."/>
            <person name="Sanchez A."/>
            <person name="Sanders M."/>
            <person name="Subramaniam C."/>
            <person name="Tay Y."/>
            <person name="Dear P."/>
            <person name="Doerig C."/>
            <person name="Gruber A."/>
            <person name="Parkinson J."/>
            <person name="Shirley M."/>
            <person name="Wan K.L."/>
            <person name="Berriman M."/>
            <person name="Tomley F."/>
            <person name="Pain A."/>
        </authorList>
    </citation>
    <scope>NUCLEOTIDE SEQUENCE [LARGE SCALE GENOMIC DNA]</scope>
    <source>
        <strain evidence="9">Weybridge</strain>
    </source>
</reference>
<dbReference type="InterPro" id="IPR036786">
    <property type="entry name" value="Ribosome_mat_SBDS_N_sf"/>
</dbReference>